<evidence type="ECO:0000313" key="3">
    <source>
        <dbReference type="EMBL" id="KAA8520809.1"/>
    </source>
</evidence>
<dbReference type="PANTHER" id="PTHR12203:SF80">
    <property type="entry name" value="GLYCOSYLTRANSFERASE"/>
    <property type="match status" value="1"/>
</dbReference>
<proteinExistence type="predicted"/>
<protein>
    <recommendedName>
        <fullName evidence="2">Glycosyl transferase CAP10 domain-containing protein</fullName>
    </recommendedName>
</protein>
<organism evidence="3 4">
    <name type="scientific">Nyssa sinensis</name>
    <dbReference type="NCBI Taxonomy" id="561372"/>
    <lineage>
        <taxon>Eukaryota</taxon>
        <taxon>Viridiplantae</taxon>
        <taxon>Streptophyta</taxon>
        <taxon>Embryophyta</taxon>
        <taxon>Tracheophyta</taxon>
        <taxon>Spermatophyta</taxon>
        <taxon>Magnoliopsida</taxon>
        <taxon>eudicotyledons</taxon>
        <taxon>Gunneridae</taxon>
        <taxon>Pentapetalae</taxon>
        <taxon>asterids</taxon>
        <taxon>Cornales</taxon>
        <taxon>Nyssaceae</taxon>
        <taxon>Nyssa</taxon>
    </lineage>
</organism>
<dbReference type="SMART" id="SM00672">
    <property type="entry name" value="CAP10"/>
    <property type="match status" value="1"/>
</dbReference>
<dbReference type="Pfam" id="PF05686">
    <property type="entry name" value="Glyco_transf_90"/>
    <property type="match status" value="1"/>
</dbReference>
<dbReference type="InterPro" id="IPR006598">
    <property type="entry name" value="CAP10"/>
</dbReference>
<keyword evidence="1" id="KW-0472">Membrane</keyword>
<evidence type="ECO:0000256" key="1">
    <source>
        <dbReference type="SAM" id="Phobius"/>
    </source>
</evidence>
<reference evidence="3 4" key="1">
    <citation type="submission" date="2019-09" db="EMBL/GenBank/DDBJ databases">
        <title>A chromosome-level genome assembly of the Chinese tupelo Nyssa sinensis.</title>
        <authorList>
            <person name="Yang X."/>
            <person name="Kang M."/>
            <person name="Yang Y."/>
            <person name="Xiong H."/>
            <person name="Wang M."/>
            <person name="Zhang Z."/>
            <person name="Wang Z."/>
            <person name="Wu H."/>
            <person name="Ma T."/>
            <person name="Liu J."/>
            <person name="Xi Z."/>
        </authorList>
    </citation>
    <scope>NUCLEOTIDE SEQUENCE [LARGE SCALE GENOMIC DNA]</scope>
    <source>
        <strain evidence="3">J267</strain>
        <tissue evidence="3">Leaf</tissue>
    </source>
</reference>
<dbReference type="AlphaFoldDB" id="A0A5J4ZS00"/>
<sequence length="428" mass="49898">MRRFSSTIWRRTGLDRHISDTQTRQQPLKKRPATATVLFLFILSAAVFISASWINLSSFYVTNVTEKAIIISQENRRSAMRVEIPLNCSAGNMTQTCPVNYPTSFETEDRDPSLNSTCPDYFRWIHEDLRPFKSTGITRDMVERAMRTAHFRVVIVKGRVYVEKYKKSIQTRDVFTFRGILQLLRRYPGRLPDLEMMFDCDDRPVIRSRDYRGPNATAPPPLFRYCGDRWNLDIVFPDWSFWGWAEINIKPWNSILKELKEGNGRQKWMERGPYAYWKGNPLVAETRKDLLKCNVSGEQDWNARLFVQAQAIGKAASDFIQEELKMEYVYDYMFHLFNEYAKLLKLEAKVPEGAVEFCSETMACPANGIEKRLMMESLVKGSSITSPCTMPPPYDPRALGAFVKRKANSIKQVETWERRYWDSLDKQE</sequence>
<dbReference type="Proteomes" id="UP000325577">
    <property type="component" value="Linkage Group LG5"/>
</dbReference>
<dbReference type="PANTHER" id="PTHR12203">
    <property type="entry name" value="KDEL LYS-ASP-GLU-LEU CONTAINING - RELATED"/>
    <property type="match status" value="1"/>
</dbReference>
<gene>
    <name evidence="3" type="ORF">F0562_011482</name>
</gene>
<dbReference type="OrthoDB" id="202415at2759"/>
<name>A0A5J4ZS00_9ASTE</name>
<feature type="domain" description="Glycosyl transferase CAP10" evidence="2">
    <location>
        <begin position="190"/>
        <end position="347"/>
    </location>
</feature>
<evidence type="ECO:0000259" key="2">
    <source>
        <dbReference type="SMART" id="SM00672"/>
    </source>
</evidence>
<keyword evidence="1" id="KW-0812">Transmembrane</keyword>
<accession>A0A5J4ZS00</accession>
<evidence type="ECO:0000313" key="4">
    <source>
        <dbReference type="Proteomes" id="UP000325577"/>
    </source>
</evidence>
<dbReference type="EMBL" id="CM018048">
    <property type="protein sequence ID" value="KAA8520809.1"/>
    <property type="molecule type" value="Genomic_DNA"/>
</dbReference>
<keyword evidence="1" id="KW-1133">Transmembrane helix</keyword>
<feature type="transmembrane region" description="Helical" evidence="1">
    <location>
        <begin position="33"/>
        <end position="54"/>
    </location>
</feature>
<keyword evidence="4" id="KW-1185">Reference proteome</keyword>
<dbReference type="InterPro" id="IPR051091">
    <property type="entry name" value="O-Glucosyltr/Glycosyltrsf_90"/>
</dbReference>